<dbReference type="GeneID" id="5890307"/>
<keyword evidence="6" id="KW-1185">Reference proteome</keyword>
<feature type="coiled-coil region" evidence="2">
    <location>
        <begin position="402"/>
        <end position="429"/>
    </location>
</feature>
<keyword evidence="4" id="KW-0472">Membrane</keyword>
<dbReference type="RefSeq" id="XP_001744817.1">
    <property type="nucleotide sequence ID" value="XM_001744765.1"/>
</dbReference>
<feature type="repeat" description="WD" evidence="1">
    <location>
        <begin position="88"/>
        <end position="121"/>
    </location>
</feature>
<name>A9UWI2_MONBE</name>
<dbReference type="Proteomes" id="UP000001357">
    <property type="component" value="Unassembled WGS sequence"/>
</dbReference>
<dbReference type="eggNOG" id="KOG2096">
    <property type="taxonomic scope" value="Eukaryota"/>
</dbReference>
<evidence type="ECO:0000256" key="2">
    <source>
        <dbReference type="SAM" id="Coils"/>
    </source>
</evidence>
<dbReference type="GO" id="GO:0030968">
    <property type="term" value="P:endoplasmic reticulum unfolded protein response"/>
    <property type="evidence" value="ECO:0000318"/>
    <property type="project" value="GO_Central"/>
</dbReference>
<feature type="region of interest" description="Disordered" evidence="3">
    <location>
        <begin position="53"/>
        <end position="75"/>
    </location>
</feature>
<evidence type="ECO:0000313" key="5">
    <source>
        <dbReference type="EMBL" id="EDQ90050.1"/>
    </source>
</evidence>
<dbReference type="Gene3D" id="2.130.10.10">
    <property type="entry name" value="YVTN repeat-like/Quinoprotein amine dehydrogenase"/>
    <property type="match status" value="2"/>
</dbReference>
<protein>
    <submittedName>
        <fullName evidence="5">Uncharacterized protein</fullName>
    </submittedName>
</protein>
<organism evidence="5 6">
    <name type="scientific">Monosiga brevicollis</name>
    <name type="common">Choanoflagellate</name>
    <dbReference type="NCBI Taxonomy" id="81824"/>
    <lineage>
        <taxon>Eukaryota</taxon>
        <taxon>Choanoflagellata</taxon>
        <taxon>Craspedida</taxon>
        <taxon>Salpingoecidae</taxon>
        <taxon>Monosiga</taxon>
    </lineage>
</organism>
<dbReference type="KEGG" id="mbr:MONBRDRAFT_24471"/>
<proteinExistence type="predicted"/>
<evidence type="ECO:0000313" key="6">
    <source>
        <dbReference type="Proteomes" id="UP000001357"/>
    </source>
</evidence>
<dbReference type="InParanoid" id="A9UWI2"/>
<evidence type="ECO:0000256" key="3">
    <source>
        <dbReference type="SAM" id="MobiDB-lite"/>
    </source>
</evidence>
<dbReference type="InterPro" id="IPR036322">
    <property type="entry name" value="WD40_repeat_dom_sf"/>
</dbReference>
<dbReference type="FunCoup" id="A9UWI2">
    <property type="interactions" value="667"/>
</dbReference>
<keyword evidence="1" id="KW-0853">WD repeat</keyword>
<dbReference type="PROSITE" id="PS50294">
    <property type="entry name" value="WD_REPEATS_REGION"/>
    <property type="match status" value="1"/>
</dbReference>
<dbReference type="Pfam" id="PF00400">
    <property type="entry name" value="WD40"/>
    <property type="match status" value="1"/>
</dbReference>
<dbReference type="AlphaFoldDB" id="A9UWI2"/>
<evidence type="ECO:0000256" key="1">
    <source>
        <dbReference type="PROSITE-ProRule" id="PRU00221"/>
    </source>
</evidence>
<dbReference type="PANTHER" id="PTHR44321">
    <property type="entry name" value="TRANSDUCIN BETA-LIKE PROTEIN 2"/>
    <property type="match status" value="1"/>
</dbReference>
<keyword evidence="4" id="KW-0812">Transmembrane</keyword>
<dbReference type="InterPro" id="IPR001680">
    <property type="entry name" value="WD40_rpt"/>
</dbReference>
<accession>A9UWI2</accession>
<reference evidence="5 6" key="1">
    <citation type="journal article" date="2008" name="Nature">
        <title>The genome of the choanoflagellate Monosiga brevicollis and the origin of metazoans.</title>
        <authorList>
            <consortium name="JGI Sequencing"/>
            <person name="King N."/>
            <person name="Westbrook M.J."/>
            <person name="Young S.L."/>
            <person name="Kuo A."/>
            <person name="Abedin M."/>
            <person name="Chapman J."/>
            <person name="Fairclough S."/>
            <person name="Hellsten U."/>
            <person name="Isogai Y."/>
            <person name="Letunic I."/>
            <person name="Marr M."/>
            <person name="Pincus D."/>
            <person name="Putnam N."/>
            <person name="Rokas A."/>
            <person name="Wright K.J."/>
            <person name="Zuzow R."/>
            <person name="Dirks W."/>
            <person name="Good M."/>
            <person name="Goodstein D."/>
            <person name="Lemons D."/>
            <person name="Li W."/>
            <person name="Lyons J.B."/>
            <person name="Morris A."/>
            <person name="Nichols S."/>
            <person name="Richter D.J."/>
            <person name="Salamov A."/>
            <person name="Bork P."/>
            <person name="Lim W.A."/>
            <person name="Manning G."/>
            <person name="Miller W.T."/>
            <person name="McGinnis W."/>
            <person name="Shapiro H."/>
            <person name="Tjian R."/>
            <person name="Grigoriev I.V."/>
            <person name="Rokhsar D."/>
        </authorList>
    </citation>
    <scope>NUCLEOTIDE SEQUENCE [LARGE SCALE GENOMIC DNA]</scope>
    <source>
        <strain evidence="6">MX1 / ATCC 50154</strain>
    </source>
</reference>
<dbReference type="SMART" id="SM00320">
    <property type="entry name" value="WD40"/>
    <property type="match status" value="3"/>
</dbReference>
<keyword evidence="4" id="KW-1133">Transmembrane helix</keyword>
<dbReference type="OMA" id="WDINVRY"/>
<dbReference type="STRING" id="81824.A9UWI2"/>
<evidence type="ECO:0000256" key="4">
    <source>
        <dbReference type="SAM" id="Phobius"/>
    </source>
</evidence>
<dbReference type="PANTHER" id="PTHR44321:SF1">
    <property type="entry name" value="TRANSDUCIN BETA-LIKE PROTEIN 2"/>
    <property type="match status" value="1"/>
</dbReference>
<feature type="transmembrane region" description="Helical" evidence="4">
    <location>
        <begin position="6"/>
        <end position="23"/>
    </location>
</feature>
<dbReference type="GO" id="GO:0005783">
    <property type="term" value="C:endoplasmic reticulum"/>
    <property type="evidence" value="ECO:0000318"/>
    <property type="project" value="GO_Central"/>
</dbReference>
<dbReference type="InterPro" id="IPR015943">
    <property type="entry name" value="WD40/YVTN_repeat-like_dom_sf"/>
</dbReference>
<sequence length="446" mass="48274">MEGTTLLGLVFTMAVAAVLAVLLRRRGAKAEAQAQAEAEAVRAQQEQEEAEAAAKANKAKAEKDAKNKAKAKVAAAKHVDPPQLLTLLKGHTGPVTDVVFSPSGQHLASCSEDRTLRMWRLADFAEKEHGYVRTNIDLDHGDAIAFSTDGKVCAVILHMAQQVQLFKVSKKDVSPLATLPEHPTTSAGPLRHVGVAVNDNAKYVMLSYEKELIEIYHPRGNKLQELRTLTSTNYHAAVSPCGQFFAYSGFTPDVKICVAVGANGNYVNGAKAMTLAGLSTGVVHFTFSPDSSRMAALCKDGLWKLYDIAVRWKSNEDTHELSSGQAELVGQRGFVAIDPQGGSVVVASGNHLQIFSASSGKLLRHIPDIFAKGHATALSFSQLGDCFAVGGSGRHIAVFQNVQGYEERLRQLEAKLSRESDSNAQERMQQLCTDLRRQLQTWRSGP</sequence>
<dbReference type="InterPro" id="IPR042410">
    <property type="entry name" value="WBSCR13"/>
</dbReference>
<dbReference type="SUPFAM" id="SSF50978">
    <property type="entry name" value="WD40 repeat-like"/>
    <property type="match status" value="1"/>
</dbReference>
<dbReference type="PROSITE" id="PS50082">
    <property type="entry name" value="WD_REPEATS_2"/>
    <property type="match status" value="1"/>
</dbReference>
<keyword evidence="2" id="KW-0175">Coiled coil</keyword>
<dbReference type="EMBL" id="CH991548">
    <property type="protein sequence ID" value="EDQ90050.1"/>
    <property type="molecule type" value="Genomic_DNA"/>
</dbReference>
<gene>
    <name evidence="5" type="ORF">MONBRDRAFT_24471</name>
</gene>